<evidence type="ECO:0000313" key="1">
    <source>
        <dbReference type="EMBL" id="KAE9589180.1"/>
    </source>
</evidence>
<organism evidence="1 2">
    <name type="scientific">Lupinus albus</name>
    <name type="common">White lupine</name>
    <name type="synonym">Lupinus termis</name>
    <dbReference type="NCBI Taxonomy" id="3870"/>
    <lineage>
        <taxon>Eukaryota</taxon>
        <taxon>Viridiplantae</taxon>
        <taxon>Streptophyta</taxon>
        <taxon>Embryophyta</taxon>
        <taxon>Tracheophyta</taxon>
        <taxon>Spermatophyta</taxon>
        <taxon>Magnoliopsida</taxon>
        <taxon>eudicotyledons</taxon>
        <taxon>Gunneridae</taxon>
        <taxon>Pentapetalae</taxon>
        <taxon>rosids</taxon>
        <taxon>fabids</taxon>
        <taxon>Fabales</taxon>
        <taxon>Fabaceae</taxon>
        <taxon>Papilionoideae</taxon>
        <taxon>50 kb inversion clade</taxon>
        <taxon>genistoids sensu lato</taxon>
        <taxon>core genistoids</taxon>
        <taxon>Genisteae</taxon>
        <taxon>Lupinus</taxon>
    </lineage>
</organism>
<comment type="caution">
    <text evidence="1">The sequence shown here is derived from an EMBL/GenBank/DDBJ whole genome shotgun (WGS) entry which is preliminary data.</text>
</comment>
<proteinExistence type="predicted"/>
<protein>
    <submittedName>
        <fullName evidence="1">Uncharacterized protein</fullName>
    </submittedName>
</protein>
<dbReference type="EMBL" id="WOCE01000021">
    <property type="protein sequence ID" value="KAE9589180.1"/>
    <property type="molecule type" value="Genomic_DNA"/>
</dbReference>
<name>A0A6A4NID6_LUPAL</name>
<dbReference type="AlphaFoldDB" id="A0A6A4NID6"/>
<keyword evidence="2" id="KW-1185">Reference proteome</keyword>
<evidence type="ECO:0000313" key="2">
    <source>
        <dbReference type="Proteomes" id="UP000447434"/>
    </source>
</evidence>
<gene>
    <name evidence="1" type="ORF">Lalb_Chr21g0306311</name>
</gene>
<dbReference type="Proteomes" id="UP000447434">
    <property type="component" value="Chromosome 21"/>
</dbReference>
<reference evidence="2" key="1">
    <citation type="journal article" date="2020" name="Nat. Commun.">
        <title>Genome sequence of the cluster root forming white lupin.</title>
        <authorList>
            <person name="Hufnagel B."/>
            <person name="Marques A."/>
            <person name="Soriano A."/>
            <person name="Marques L."/>
            <person name="Divol F."/>
            <person name="Doumas P."/>
            <person name="Sallet E."/>
            <person name="Mancinotti D."/>
            <person name="Carrere S."/>
            <person name="Marande W."/>
            <person name="Arribat S."/>
            <person name="Keller J."/>
            <person name="Huneau C."/>
            <person name="Blein T."/>
            <person name="Aime D."/>
            <person name="Laguerre M."/>
            <person name="Taylor J."/>
            <person name="Schubert V."/>
            <person name="Nelson M."/>
            <person name="Geu-Flores F."/>
            <person name="Crespi M."/>
            <person name="Gallardo-Guerrero K."/>
            <person name="Delaux P.-M."/>
            <person name="Salse J."/>
            <person name="Berges H."/>
            <person name="Guyot R."/>
            <person name="Gouzy J."/>
            <person name="Peret B."/>
        </authorList>
    </citation>
    <scope>NUCLEOTIDE SEQUENCE [LARGE SCALE GENOMIC DNA]</scope>
    <source>
        <strain evidence="2">cv. Amiga</strain>
    </source>
</reference>
<accession>A0A6A4NID6</accession>
<sequence>MRVVQDNTRTCLGETKHPSHDIIKRRKVITNDKPNEEQVTSIYKALPFKEIHVYLEHVGTKTLEIISSYNYKRNLCKVRVNSLVCASN</sequence>